<gene>
    <name evidence="11" type="ORF">FHR33_006455</name>
</gene>
<dbReference type="InterPro" id="IPR036890">
    <property type="entry name" value="HATPase_C_sf"/>
</dbReference>
<keyword evidence="8" id="KW-0902">Two-component regulatory system</keyword>
<dbReference type="RefSeq" id="WP_183655497.1">
    <property type="nucleotide sequence ID" value="NZ_JACIBV010000001.1"/>
</dbReference>
<dbReference type="GO" id="GO:0016020">
    <property type="term" value="C:membrane"/>
    <property type="evidence" value="ECO:0007669"/>
    <property type="project" value="InterPro"/>
</dbReference>
<dbReference type="GO" id="GO:0000155">
    <property type="term" value="F:phosphorelay sensor kinase activity"/>
    <property type="evidence" value="ECO:0007669"/>
    <property type="project" value="InterPro"/>
</dbReference>
<dbReference type="AlphaFoldDB" id="A0A7W5VBK1"/>
<keyword evidence="12" id="KW-1185">Reference proteome</keyword>
<dbReference type="Pfam" id="PF07730">
    <property type="entry name" value="HisKA_3"/>
    <property type="match status" value="1"/>
</dbReference>
<evidence type="ECO:0000256" key="5">
    <source>
        <dbReference type="ARBA" id="ARBA00022741"/>
    </source>
</evidence>
<proteinExistence type="predicted"/>
<keyword evidence="3" id="KW-0597">Phosphoprotein</keyword>
<dbReference type="PANTHER" id="PTHR24421:SF10">
    <property type="entry name" value="NITRATE_NITRITE SENSOR PROTEIN NARQ"/>
    <property type="match status" value="1"/>
</dbReference>
<comment type="caution">
    <text evidence="11">The sequence shown here is derived from an EMBL/GenBank/DDBJ whole genome shotgun (WGS) entry which is preliminary data.</text>
</comment>
<evidence type="ECO:0000259" key="10">
    <source>
        <dbReference type="Pfam" id="PF07730"/>
    </source>
</evidence>
<feature type="transmembrane region" description="Helical" evidence="9">
    <location>
        <begin position="120"/>
        <end position="138"/>
    </location>
</feature>
<keyword evidence="7" id="KW-0067">ATP-binding</keyword>
<evidence type="ECO:0000256" key="8">
    <source>
        <dbReference type="ARBA" id="ARBA00023012"/>
    </source>
</evidence>
<dbReference type="Gene3D" id="3.30.565.10">
    <property type="entry name" value="Histidine kinase-like ATPase, C-terminal domain"/>
    <property type="match status" value="1"/>
</dbReference>
<dbReference type="EC" id="2.7.13.3" evidence="2"/>
<dbReference type="InterPro" id="IPR011712">
    <property type="entry name" value="Sig_transdc_His_kin_sub3_dim/P"/>
</dbReference>
<keyword evidence="9" id="KW-1133">Transmembrane helix</keyword>
<evidence type="ECO:0000256" key="9">
    <source>
        <dbReference type="SAM" id="Phobius"/>
    </source>
</evidence>
<evidence type="ECO:0000256" key="2">
    <source>
        <dbReference type="ARBA" id="ARBA00012438"/>
    </source>
</evidence>
<feature type="transmembrane region" description="Helical" evidence="9">
    <location>
        <begin position="51"/>
        <end position="73"/>
    </location>
</feature>
<dbReference type="GO" id="GO:0005524">
    <property type="term" value="F:ATP binding"/>
    <property type="evidence" value="ECO:0007669"/>
    <property type="project" value="UniProtKB-KW"/>
</dbReference>
<keyword evidence="9" id="KW-0472">Membrane</keyword>
<accession>A0A7W5VBK1</accession>
<keyword evidence="4" id="KW-0808">Transferase</keyword>
<dbReference type="GeneID" id="95392732"/>
<keyword evidence="6 11" id="KW-0418">Kinase</keyword>
<evidence type="ECO:0000256" key="4">
    <source>
        <dbReference type="ARBA" id="ARBA00022679"/>
    </source>
</evidence>
<evidence type="ECO:0000256" key="3">
    <source>
        <dbReference type="ARBA" id="ARBA00022553"/>
    </source>
</evidence>
<evidence type="ECO:0000256" key="6">
    <source>
        <dbReference type="ARBA" id="ARBA00022777"/>
    </source>
</evidence>
<dbReference type="Proteomes" id="UP000579945">
    <property type="component" value="Unassembled WGS sequence"/>
</dbReference>
<evidence type="ECO:0000256" key="7">
    <source>
        <dbReference type="ARBA" id="ARBA00022840"/>
    </source>
</evidence>
<feature type="transmembrane region" description="Helical" evidence="9">
    <location>
        <begin position="85"/>
        <end position="108"/>
    </location>
</feature>
<reference evidence="11 12" key="1">
    <citation type="submission" date="2020-08" db="EMBL/GenBank/DDBJ databases">
        <title>Sequencing the genomes of 1000 actinobacteria strains.</title>
        <authorList>
            <person name="Klenk H.-P."/>
        </authorList>
    </citation>
    <scope>NUCLEOTIDE SEQUENCE [LARGE SCALE GENOMIC DNA]</scope>
    <source>
        <strain evidence="11 12">DSM 44320</strain>
    </source>
</reference>
<comment type="catalytic activity">
    <reaction evidence="1">
        <text>ATP + protein L-histidine = ADP + protein N-phospho-L-histidine.</text>
        <dbReference type="EC" id="2.7.13.3"/>
    </reaction>
</comment>
<feature type="transmembrane region" description="Helical" evidence="9">
    <location>
        <begin position="27"/>
        <end position="44"/>
    </location>
</feature>
<evidence type="ECO:0000313" key="12">
    <source>
        <dbReference type="Proteomes" id="UP000579945"/>
    </source>
</evidence>
<name>A0A7W5VBK1_9ACTN</name>
<dbReference type="GO" id="GO:0046983">
    <property type="term" value="F:protein dimerization activity"/>
    <property type="evidence" value="ECO:0007669"/>
    <property type="project" value="InterPro"/>
</dbReference>
<dbReference type="EMBL" id="JACIBV010000001">
    <property type="protein sequence ID" value="MBB3730595.1"/>
    <property type="molecule type" value="Genomic_DNA"/>
</dbReference>
<organism evidence="11 12">
    <name type="scientific">Nonomuraea dietziae</name>
    <dbReference type="NCBI Taxonomy" id="65515"/>
    <lineage>
        <taxon>Bacteria</taxon>
        <taxon>Bacillati</taxon>
        <taxon>Actinomycetota</taxon>
        <taxon>Actinomycetes</taxon>
        <taxon>Streptosporangiales</taxon>
        <taxon>Streptosporangiaceae</taxon>
        <taxon>Nonomuraea</taxon>
    </lineage>
</organism>
<dbReference type="Gene3D" id="1.20.5.1930">
    <property type="match status" value="1"/>
</dbReference>
<dbReference type="CDD" id="cd16917">
    <property type="entry name" value="HATPase_UhpB-NarQ-NarX-like"/>
    <property type="match status" value="1"/>
</dbReference>
<keyword evidence="9" id="KW-0812">Transmembrane</keyword>
<keyword evidence="5" id="KW-0547">Nucleotide-binding</keyword>
<protein>
    <recommendedName>
        <fullName evidence="2">histidine kinase</fullName>
        <ecNumber evidence="2">2.7.13.3</ecNumber>
    </recommendedName>
</protein>
<evidence type="ECO:0000313" key="11">
    <source>
        <dbReference type="EMBL" id="MBB3730595.1"/>
    </source>
</evidence>
<dbReference type="PANTHER" id="PTHR24421">
    <property type="entry name" value="NITRATE/NITRITE SENSOR PROTEIN NARX-RELATED"/>
    <property type="match status" value="1"/>
</dbReference>
<dbReference type="SUPFAM" id="SSF55874">
    <property type="entry name" value="ATPase domain of HSP90 chaperone/DNA topoisomerase II/histidine kinase"/>
    <property type="match status" value="1"/>
</dbReference>
<dbReference type="InterPro" id="IPR050482">
    <property type="entry name" value="Sensor_HK_TwoCompSys"/>
</dbReference>
<evidence type="ECO:0000256" key="1">
    <source>
        <dbReference type="ARBA" id="ARBA00000085"/>
    </source>
</evidence>
<sequence length="367" mass="38770">MVLGVLVFGLSLATLSGQMGVATDLPFPLLVLIAAVAGVAAWFAPRAWWPLAAVGALAHVGFAMWPPLLVASYYAGTTLRERRDIAAYAGMGAVTVALSAGVGALIGGQREHLTGTLGNATLIGAAGIGLPLVFGLWVRARRDVLAAAQERAERLEREQVMRADQARAQERARIAREMHDVVAHRVSLMVMHAGALEVGTSDSRTAQAAALIGDIGREALTNLRDVLGVLRSPSLPAPRAPQPTLADLDGLLDQSRALGIALTRHDEGEARSLGPTVERTAYRVVQEALTNVHKHAGETSADVSIRFLPSSLEVVVANHPPVRQAAPLPESGWGLVGLRERVELVGGTLHTGHREDGGFELRARIPA</sequence>
<feature type="domain" description="Signal transduction histidine kinase subgroup 3 dimerisation and phosphoacceptor" evidence="10">
    <location>
        <begin position="170"/>
        <end position="234"/>
    </location>
</feature>